<organism evidence="11 12">
    <name type="scientific">Bradyrhizobium huanghuaihaiense</name>
    <dbReference type="NCBI Taxonomy" id="990078"/>
    <lineage>
        <taxon>Bacteria</taxon>
        <taxon>Pseudomonadati</taxon>
        <taxon>Pseudomonadota</taxon>
        <taxon>Alphaproteobacteria</taxon>
        <taxon>Hyphomicrobiales</taxon>
        <taxon>Nitrobacteraceae</taxon>
        <taxon>Bradyrhizobium</taxon>
    </lineage>
</organism>
<dbReference type="InterPro" id="IPR036291">
    <property type="entry name" value="NAD(P)-bd_dom_sf"/>
</dbReference>
<evidence type="ECO:0000259" key="10">
    <source>
        <dbReference type="Pfam" id="PF16363"/>
    </source>
</evidence>
<dbReference type="NCBIfam" id="TIGR01179">
    <property type="entry name" value="galE"/>
    <property type="match status" value="1"/>
</dbReference>
<dbReference type="EMBL" id="VLLA01000017">
    <property type="protein sequence ID" value="TWI64687.1"/>
    <property type="molecule type" value="Genomic_DNA"/>
</dbReference>
<evidence type="ECO:0000256" key="6">
    <source>
        <dbReference type="ARBA" id="ARBA00018569"/>
    </source>
</evidence>
<dbReference type="Pfam" id="PF16363">
    <property type="entry name" value="GDP_Man_Dehyd"/>
    <property type="match status" value="1"/>
</dbReference>
<comment type="cofactor">
    <cofactor evidence="2 9">
        <name>NAD(+)</name>
        <dbReference type="ChEBI" id="CHEBI:57540"/>
    </cofactor>
</comment>
<comment type="caution">
    <text evidence="11">The sequence shown here is derived from an EMBL/GenBank/DDBJ whole genome shotgun (WGS) entry which is preliminary data.</text>
</comment>
<reference evidence="11 12" key="1">
    <citation type="journal article" date="2015" name="Stand. Genomic Sci.">
        <title>Genomic Encyclopedia of Bacterial and Archaeal Type Strains, Phase III: the genomes of soil and plant-associated and newly described type strains.</title>
        <authorList>
            <person name="Whitman W.B."/>
            <person name="Woyke T."/>
            <person name="Klenk H.P."/>
            <person name="Zhou Y."/>
            <person name="Lilburn T.G."/>
            <person name="Beck B.J."/>
            <person name="De Vos P."/>
            <person name="Vandamme P."/>
            <person name="Eisen J.A."/>
            <person name="Garrity G."/>
            <person name="Hugenholtz P."/>
            <person name="Kyrpides N.C."/>
        </authorList>
    </citation>
    <scope>NUCLEOTIDE SEQUENCE [LARGE SCALE GENOMIC DNA]</scope>
    <source>
        <strain evidence="11 12">CGMCC 1.10948</strain>
    </source>
</reference>
<evidence type="ECO:0000256" key="4">
    <source>
        <dbReference type="ARBA" id="ARBA00007637"/>
    </source>
</evidence>
<evidence type="ECO:0000313" key="11">
    <source>
        <dbReference type="EMBL" id="TWI64687.1"/>
    </source>
</evidence>
<dbReference type="InterPro" id="IPR016040">
    <property type="entry name" value="NAD(P)-bd_dom"/>
</dbReference>
<dbReference type="PANTHER" id="PTHR43725:SF47">
    <property type="entry name" value="UDP-GLUCOSE 4-EPIMERASE"/>
    <property type="match status" value="1"/>
</dbReference>
<evidence type="ECO:0000256" key="9">
    <source>
        <dbReference type="RuleBase" id="RU366046"/>
    </source>
</evidence>
<dbReference type="UniPathway" id="UPA00214"/>
<dbReference type="NCBIfam" id="NF007956">
    <property type="entry name" value="PRK10675.1"/>
    <property type="match status" value="1"/>
</dbReference>
<dbReference type="Gene3D" id="3.40.50.720">
    <property type="entry name" value="NAD(P)-binding Rossmann-like Domain"/>
    <property type="match status" value="1"/>
</dbReference>
<evidence type="ECO:0000313" key="12">
    <source>
        <dbReference type="Proteomes" id="UP000316291"/>
    </source>
</evidence>
<dbReference type="GO" id="GO:0005829">
    <property type="term" value="C:cytosol"/>
    <property type="evidence" value="ECO:0007669"/>
    <property type="project" value="TreeGrafter"/>
</dbReference>
<sequence>MRKLSEMILVTGGTGYIGSHVCIALLDAGFDVVVLDNLSNSNQTSLERVQSICGRSLVFRHADIRHEEAIHAILRSCGVTAVIHLAGLKAVGDSNVRPLSYYENNVLGTMRLVSAMKRANVKTLVFSSSATVYGIPKYLPLDEKHPLCPTNPYGRTKLVIEEMLKDLCRSDDDWRIANLRYFNPVGAHESGLVGEDPLGLPDNLLPFVAQVAIGRREKLQIWGNDYDTPDGTGVRDFIHVVDLASGHLSALRNLRQPGVLTVNLGTGNGSSVLDIVRTFEAASGRSVPYEIKERRAGDVAACYADPTFAMEALGWKSTRSLEQMCADHWRWQLQNPDGYHGSALSKTGAVQAFPPSRMSACASAIRTGDAERIRGEHTAHQR</sequence>
<keyword evidence="9" id="KW-0119">Carbohydrate metabolism</keyword>
<feature type="domain" description="NAD(P)-binding" evidence="10">
    <location>
        <begin position="9"/>
        <end position="327"/>
    </location>
</feature>
<keyword evidence="12" id="KW-1185">Reference proteome</keyword>
<dbReference type="PANTHER" id="PTHR43725">
    <property type="entry name" value="UDP-GLUCOSE 4-EPIMERASE"/>
    <property type="match status" value="1"/>
</dbReference>
<dbReference type="GO" id="GO:0006012">
    <property type="term" value="P:galactose metabolic process"/>
    <property type="evidence" value="ECO:0007669"/>
    <property type="project" value="UniProtKB-UniPathway"/>
</dbReference>
<keyword evidence="8 9" id="KW-0413">Isomerase</keyword>
<keyword evidence="7 9" id="KW-0520">NAD</keyword>
<name>A0A562R6L6_9BRAD</name>
<evidence type="ECO:0000256" key="3">
    <source>
        <dbReference type="ARBA" id="ARBA00004947"/>
    </source>
</evidence>
<evidence type="ECO:0000256" key="5">
    <source>
        <dbReference type="ARBA" id="ARBA00013189"/>
    </source>
</evidence>
<dbReference type="InterPro" id="IPR005886">
    <property type="entry name" value="UDP_G4E"/>
</dbReference>
<dbReference type="AlphaFoldDB" id="A0A562R6L6"/>
<dbReference type="Gene3D" id="3.90.25.10">
    <property type="entry name" value="UDP-galactose 4-epimerase, domain 1"/>
    <property type="match status" value="1"/>
</dbReference>
<proteinExistence type="inferred from homology"/>
<evidence type="ECO:0000256" key="1">
    <source>
        <dbReference type="ARBA" id="ARBA00000083"/>
    </source>
</evidence>
<dbReference type="CDD" id="cd05247">
    <property type="entry name" value="UDP_G4E_1_SDR_e"/>
    <property type="match status" value="1"/>
</dbReference>
<dbReference type="GO" id="GO:0003978">
    <property type="term" value="F:UDP-glucose 4-epimerase activity"/>
    <property type="evidence" value="ECO:0007669"/>
    <property type="project" value="UniProtKB-UniRule"/>
</dbReference>
<comment type="similarity">
    <text evidence="4 9">Belongs to the NAD(P)-dependent epimerase/dehydratase family.</text>
</comment>
<evidence type="ECO:0000256" key="7">
    <source>
        <dbReference type="ARBA" id="ARBA00023027"/>
    </source>
</evidence>
<evidence type="ECO:0000256" key="8">
    <source>
        <dbReference type="ARBA" id="ARBA00023235"/>
    </source>
</evidence>
<accession>A0A562R6L6</accession>
<protein>
    <recommendedName>
        <fullName evidence="6 9">UDP-glucose 4-epimerase</fullName>
        <ecNumber evidence="5 9">5.1.3.2</ecNumber>
    </recommendedName>
</protein>
<dbReference type="EC" id="5.1.3.2" evidence="5 9"/>
<comment type="subunit">
    <text evidence="9">Homodimer.</text>
</comment>
<gene>
    <name evidence="11" type="ORF">IQ16_05746</name>
</gene>
<comment type="pathway">
    <text evidence="3 9">Carbohydrate metabolism; galactose metabolism.</text>
</comment>
<dbReference type="Proteomes" id="UP000316291">
    <property type="component" value="Unassembled WGS sequence"/>
</dbReference>
<dbReference type="SUPFAM" id="SSF51735">
    <property type="entry name" value="NAD(P)-binding Rossmann-fold domains"/>
    <property type="match status" value="1"/>
</dbReference>
<comment type="catalytic activity">
    <reaction evidence="1 9">
        <text>UDP-alpha-D-glucose = UDP-alpha-D-galactose</text>
        <dbReference type="Rhea" id="RHEA:22168"/>
        <dbReference type="ChEBI" id="CHEBI:58885"/>
        <dbReference type="ChEBI" id="CHEBI:66914"/>
        <dbReference type="EC" id="5.1.3.2"/>
    </reaction>
</comment>
<evidence type="ECO:0000256" key="2">
    <source>
        <dbReference type="ARBA" id="ARBA00001911"/>
    </source>
</evidence>